<dbReference type="InterPro" id="IPR045834">
    <property type="entry name" value="Csd3_N2"/>
</dbReference>
<dbReference type="Pfam" id="PF01551">
    <property type="entry name" value="Peptidase_M23"/>
    <property type="match status" value="1"/>
</dbReference>
<keyword evidence="5" id="KW-0378">Hydrolase</keyword>
<dbReference type="Proteomes" id="UP001253545">
    <property type="component" value="Unassembled WGS sequence"/>
</dbReference>
<gene>
    <name evidence="10" type="ORF">RM552_14240</name>
</gene>
<keyword evidence="4" id="KW-0479">Metal-binding</keyword>
<dbReference type="CDD" id="cd00118">
    <property type="entry name" value="LysM"/>
    <property type="match status" value="1"/>
</dbReference>
<dbReference type="Pfam" id="PF19425">
    <property type="entry name" value="Csd3_N2"/>
    <property type="match status" value="1"/>
</dbReference>
<evidence type="ECO:0000256" key="2">
    <source>
        <dbReference type="ARBA" id="ARBA00004196"/>
    </source>
</evidence>
<evidence type="ECO:0000313" key="10">
    <source>
        <dbReference type="EMBL" id="MDT0596011.1"/>
    </source>
</evidence>
<evidence type="ECO:0000259" key="9">
    <source>
        <dbReference type="Pfam" id="PF19425"/>
    </source>
</evidence>
<dbReference type="EMBL" id="JAVRHX010000004">
    <property type="protein sequence ID" value="MDT0596011.1"/>
    <property type="molecule type" value="Genomic_DNA"/>
</dbReference>
<evidence type="ECO:0000256" key="7">
    <source>
        <dbReference type="ARBA" id="ARBA00023049"/>
    </source>
</evidence>
<accession>A0ABU2ZTQ4</accession>
<name>A0ABU2ZTQ4_9ALTE</name>
<dbReference type="PANTHER" id="PTHR21666">
    <property type="entry name" value="PEPTIDASE-RELATED"/>
    <property type="match status" value="1"/>
</dbReference>
<evidence type="ECO:0000313" key="11">
    <source>
        <dbReference type="Proteomes" id="UP001253545"/>
    </source>
</evidence>
<sequence length="446" mass="50082">MIHNTIKHLPKPHRFALLFLGLVVLSLVFWPADRSEASRALNIMELEVGVKYPVEIRITPSESLDIDTQHADIELSSYTVKRGDTLAKIFSNFGLSPQTTFKVSQASEDAKRLTRMKPNDLLYLSIEEKSNDDKGDKLSNSGGSKHLNALHYPFSNTETLIITASDDGYNSEVETKNIDRVLGFGQGVITSNFWNAGTAAGLSDNKIMELAGIFGWDIDFAQEIREGDDFNVVYEELYIDGEFVGYGDIVAAEFTNQGDTYTAIRYTDGRYYTPEGRSMRKSFLRAPINFKYVSSNFNPRRLHPVQKRIKPHRGVDYVAKIGTPVMAAGDGKVIKSGYDRFNGHHVFLQHGEKYQTKYLHFTKRAVKVGQTVKQGQVIGYLGGTGMVTGAHLHYEFLVDGVHRNPRTVALPKAEPIEAKEKIKFLEIAKRKVTLMGKHKQIMLAKN</sequence>
<feature type="domain" description="M23ase beta-sheet core" evidence="8">
    <location>
        <begin position="311"/>
        <end position="405"/>
    </location>
</feature>
<dbReference type="PANTHER" id="PTHR21666:SF288">
    <property type="entry name" value="CELL DIVISION PROTEIN YTFB"/>
    <property type="match status" value="1"/>
</dbReference>
<dbReference type="InterPro" id="IPR011055">
    <property type="entry name" value="Dup_hybrid_motif"/>
</dbReference>
<dbReference type="SUPFAM" id="SSF51261">
    <property type="entry name" value="Duplicated hybrid motif"/>
    <property type="match status" value="1"/>
</dbReference>
<protein>
    <submittedName>
        <fullName evidence="10">Peptidoglycan DD-metalloendopeptidase family protein</fullName>
    </submittedName>
</protein>
<dbReference type="RefSeq" id="WP_311369524.1">
    <property type="nucleotide sequence ID" value="NZ_JAVRHX010000004.1"/>
</dbReference>
<keyword evidence="7" id="KW-0482">Metalloprotease</keyword>
<organism evidence="10 11">
    <name type="scientific">Glaciecola petra</name>
    <dbReference type="NCBI Taxonomy" id="3075602"/>
    <lineage>
        <taxon>Bacteria</taxon>
        <taxon>Pseudomonadati</taxon>
        <taxon>Pseudomonadota</taxon>
        <taxon>Gammaproteobacteria</taxon>
        <taxon>Alteromonadales</taxon>
        <taxon>Alteromonadaceae</taxon>
        <taxon>Glaciecola</taxon>
    </lineage>
</organism>
<evidence type="ECO:0000256" key="4">
    <source>
        <dbReference type="ARBA" id="ARBA00022723"/>
    </source>
</evidence>
<dbReference type="InterPro" id="IPR050570">
    <property type="entry name" value="Cell_wall_metabolism_enzyme"/>
</dbReference>
<keyword evidence="3" id="KW-0645">Protease</keyword>
<dbReference type="Gene3D" id="3.10.450.350">
    <property type="match status" value="2"/>
</dbReference>
<keyword evidence="11" id="KW-1185">Reference proteome</keyword>
<dbReference type="InterPro" id="IPR018392">
    <property type="entry name" value="LysM"/>
</dbReference>
<dbReference type="CDD" id="cd12797">
    <property type="entry name" value="M23_peptidase"/>
    <property type="match status" value="1"/>
</dbReference>
<evidence type="ECO:0000256" key="3">
    <source>
        <dbReference type="ARBA" id="ARBA00022670"/>
    </source>
</evidence>
<comment type="subcellular location">
    <subcellularLocation>
        <location evidence="2">Cell envelope</location>
    </subcellularLocation>
</comment>
<evidence type="ECO:0000256" key="5">
    <source>
        <dbReference type="ARBA" id="ARBA00022801"/>
    </source>
</evidence>
<feature type="domain" description="Csd3-like second N-terminal" evidence="9">
    <location>
        <begin position="186"/>
        <end position="299"/>
    </location>
</feature>
<dbReference type="Gene3D" id="2.70.70.10">
    <property type="entry name" value="Glucose Permease (Domain IIA)"/>
    <property type="match status" value="1"/>
</dbReference>
<dbReference type="InterPro" id="IPR016047">
    <property type="entry name" value="M23ase_b-sheet_dom"/>
</dbReference>
<comment type="caution">
    <text evidence="10">The sequence shown here is derived from an EMBL/GenBank/DDBJ whole genome shotgun (WGS) entry which is preliminary data.</text>
</comment>
<comment type="cofactor">
    <cofactor evidence="1">
        <name>Zn(2+)</name>
        <dbReference type="ChEBI" id="CHEBI:29105"/>
    </cofactor>
</comment>
<reference evidence="10 11" key="1">
    <citation type="submission" date="2023-09" db="EMBL/GenBank/DDBJ databases">
        <authorList>
            <person name="Rey-Velasco X."/>
        </authorList>
    </citation>
    <scope>NUCLEOTIDE SEQUENCE [LARGE SCALE GENOMIC DNA]</scope>
    <source>
        <strain evidence="10 11">P117</strain>
    </source>
</reference>
<evidence type="ECO:0000256" key="6">
    <source>
        <dbReference type="ARBA" id="ARBA00022833"/>
    </source>
</evidence>
<keyword evidence="6" id="KW-0862">Zinc</keyword>
<proteinExistence type="predicted"/>
<evidence type="ECO:0000259" key="8">
    <source>
        <dbReference type="Pfam" id="PF01551"/>
    </source>
</evidence>
<evidence type="ECO:0000256" key="1">
    <source>
        <dbReference type="ARBA" id="ARBA00001947"/>
    </source>
</evidence>